<evidence type="ECO:0008006" key="2">
    <source>
        <dbReference type="Google" id="ProtNLM"/>
    </source>
</evidence>
<name>A0A0F9NT32_9ZZZZ</name>
<dbReference type="EMBL" id="LAZR01003739">
    <property type="protein sequence ID" value="KKN15162.1"/>
    <property type="molecule type" value="Genomic_DNA"/>
</dbReference>
<gene>
    <name evidence="1" type="ORF">LCGC14_0988840</name>
</gene>
<dbReference type="AlphaFoldDB" id="A0A0F9NT32"/>
<proteinExistence type="predicted"/>
<reference evidence="1" key="1">
    <citation type="journal article" date="2015" name="Nature">
        <title>Complex archaea that bridge the gap between prokaryotes and eukaryotes.</title>
        <authorList>
            <person name="Spang A."/>
            <person name="Saw J.H."/>
            <person name="Jorgensen S.L."/>
            <person name="Zaremba-Niedzwiedzka K."/>
            <person name="Martijn J."/>
            <person name="Lind A.E."/>
            <person name="van Eijk R."/>
            <person name="Schleper C."/>
            <person name="Guy L."/>
            <person name="Ettema T.J."/>
        </authorList>
    </citation>
    <scope>NUCLEOTIDE SEQUENCE</scope>
</reference>
<comment type="caution">
    <text evidence="1">The sequence shown here is derived from an EMBL/GenBank/DDBJ whole genome shotgun (WGS) entry which is preliminary data.</text>
</comment>
<accession>A0A0F9NT32</accession>
<dbReference type="Pfam" id="PF06945">
    <property type="entry name" value="DUF1289"/>
    <property type="match status" value="1"/>
</dbReference>
<organism evidence="1">
    <name type="scientific">marine sediment metagenome</name>
    <dbReference type="NCBI Taxonomy" id="412755"/>
    <lineage>
        <taxon>unclassified sequences</taxon>
        <taxon>metagenomes</taxon>
        <taxon>ecological metagenomes</taxon>
    </lineage>
</organism>
<dbReference type="InterPro" id="IPR010710">
    <property type="entry name" value="DUF1289"/>
</dbReference>
<sequence>MTKVPSPCINVCKFKRAGHCIGCSMTKKQKSAFKKLKKSVHREAFVELVIAQQAVLGRYKHWQQAYDKQCHGKSAKNTVLDENKAA</sequence>
<protein>
    <recommendedName>
        <fullName evidence="2">DUF1289 domain-containing protein</fullName>
    </recommendedName>
</protein>
<evidence type="ECO:0000313" key="1">
    <source>
        <dbReference type="EMBL" id="KKN15162.1"/>
    </source>
</evidence>